<dbReference type="STRING" id="455432.AWN90_31605"/>
<dbReference type="RefSeq" id="WP_067590157.1">
    <property type="nucleotide sequence ID" value="NZ_JABMCZ010000004.1"/>
</dbReference>
<reference evidence="1 2" key="1">
    <citation type="submission" date="2016-04" db="EMBL/GenBank/DDBJ databases">
        <authorList>
            <person name="Evans L.H."/>
            <person name="Alamgir A."/>
            <person name="Owens N."/>
            <person name="Weber N.D."/>
            <person name="Virtaneva K."/>
            <person name="Barbian K."/>
            <person name="Babar A."/>
            <person name="Rosenke K."/>
        </authorList>
    </citation>
    <scope>NUCLEOTIDE SEQUENCE [LARGE SCALE GENOMIC DNA]</scope>
    <source>
        <strain evidence="1 2">IFM 0406</strain>
    </source>
</reference>
<evidence type="ECO:0000313" key="2">
    <source>
        <dbReference type="Proteomes" id="UP000076512"/>
    </source>
</evidence>
<keyword evidence="2" id="KW-1185">Reference proteome</keyword>
<sequence length="367" mass="39241">MDCAATSGTTKGLIVGLAPAATDTGDRPIPKDAQGNYTFAFWVSPNIRLVPVGEVTAWQDPAHWDGKDLTVEQVGTDTEYKLVARLRNSGTVTLKRLTMQGWVSSLNAAGPGPDFAILADPDQPFDPQRNPQISFKTDFSMSASEVKPQDPANPDNPANMAVLVSKETWQPNAKQLARNGGHVCLILNVYAQATPGEEGSGTPGDGDAFLGTYIQPYCDRRQGQRNLNIIARPAGTTATRAVMVGVPRTDRCPLEAEVALKQLVLQQGAANLVTLAAKAGLPDHHCPPEDTPFDAVTIDDNGDPGHELGVVLRPGQQRDVVVTVAPYDNEKPGDVYAFDLITTSESDHSVYGAARFYVLVTAPSEGR</sequence>
<name>A0A164MC13_9NOCA</name>
<dbReference type="AlphaFoldDB" id="A0A164MC13"/>
<dbReference type="EMBL" id="LWGR01000007">
    <property type="protein sequence ID" value="KZM73226.1"/>
    <property type="molecule type" value="Genomic_DNA"/>
</dbReference>
<dbReference type="OrthoDB" id="4128103at2"/>
<gene>
    <name evidence="1" type="ORF">AWN90_31605</name>
</gene>
<dbReference type="Proteomes" id="UP000076512">
    <property type="component" value="Unassembled WGS sequence"/>
</dbReference>
<protein>
    <submittedName>
        <fullName evidence="1">Uncharacterized protein</fullName>
    </submittedName>
</protein>
<evidence type="ECO:0000313" key="1">
    <source>
        <dbReference type="EMBL" id="KZM73226.1"/>
    </source>
</evidence>
<accession>A0A164MC13</accession>
<organism evidence="1 2">
    <name type="scientific">Nocardia terpenica</name>
    <dbReference type="NCBI Taxonomy" id="455432"/>
    <lineage>
        <taxon>Bacteria</taxon>
        <taxon>Bacillati</taxon>
        <taxon>Actinomycetota</taxon>
        <taxon>Actinomycetes</taxon>
        <taxon>Mycobacteriales</taxon>
        <taxon>Nocardiaceae</taxon>
        <taxon>Nocardia</taxon>
    </lineage>
</organism>
<proteinExistence type="predicted"/>
<comment type="caution">
    <text evidence="1">The sequence shown here is derived from an EMBL/GenBank/DDBJ whole genome shotgun (WGS) entry which is preliminary data.</text>
</comment>